<dbReference type="InterPro" id="IPR016477">
    <property type="entry name" value="Fructo-/Ketosamine-3-kinase"/>
</dbReference>
<dbReference type="EMBL" id="MFST01000066">
    <property type="protein sequence ID" value="OGI44217.1"/>
    <property type="molecule type" value="Genomic_DNA"/>
</dbReference>
<dbReference type="InterPro" id="IPR011009">
    <property type="entry name" value="Kinase-like_dom_sf"/>
</dbReference>
<evidence type="ECO:0000256" key="1">
    <source>
        <dbReference type="ARBA" id="ARBA00009460"/>
    </source>
</evidence>
<dbReference type="PANTHER" id="PTHR12149:SF8">
    <property type="entry name" value="PROTEIN-RIBULOSAMINE 3-KINASE"/>
    <property type="match status" value="1"/>
</dbReference>
<evidence type="ECO:0000256" key="2">
    <source>
        <dbReference type="PIRNR" id="PIRNR006221"/>
    </source>
</evidence>
<dbReference type="Gene3D" id="3.90.1200.10">
    <property type="match status" value="1"/>
</dbReference>
<gene>
    <name evidence="3" type="ORF">A2V92_05420</name>
</gene>
<dbReference type="PANTHER" id="PTHR12149">
    <property type="entry name" value="FRUCTOSAMINE 3 KINASE-RELATED PROTEIN"/>
    <property type="match status" value="1"/>
</dbReference>
<accession>A0A1F6TGF2</accession>
<comment type="caution">
    <text evidence="3">The sequence shown here is derived from an EMBL/GenBank/DDBJ whole genome shotgun (WGS) entry which is preliminary data.</text>
</comment>
<dbReference type="AlphaFoldDB" id="A0A1F6TGF2"/>
<reference evidence="3 4" key="1">
    <citation type="journal article" date="2016" name="Nat. Commun.">
        <title>Thousands of microbial genomes shed light on interconnected biogeochemical processes in an aquifer system.</title>
        <authorList>
            <person name="Anantharaman K."/>
            <person name="Brown C.T."/>
            <person name="Hug L.A."/>
            <person name="Sharon I."/>
            <person name="Castelle C.J."/>
            <person name="Probst A.J."/>
            <person name="Thomas B.C."/>
            <person name="Singh A."/>
            <person name="Wilkins M.J."/>
            <person name="Karaoz U."/>
            <person name="Brodie E.L."/>
            <person name="Williams K.H."/>
            <person name="Hubbard S.S."/>
            <person name="Banfield J.F."/>
        </authorList>
    </citation>
    <scope>NUCLEOTIDE SEQUENCE [LARGE SCALE GENOMIC DNA]</scope>
</reference>
<proteinExistence type="inferred from homology"/>
<keyword evidence="2" id="KW-0808">Transferase</keyword>
<dbReference type="Gene3D" id="3.30.200.20">
    <property type="entry name" value="Phosphorylase Kinase, domain 1"/>
    <property type="match status" value="1"/>
</dbReference>
<evidence type="ECO:0000313" key="4">
    <source>
        <dbReference type="Proteomes" id="UP000179344"/>
    </source>
</evidence>
<keyword evidence="2" id="KW-0418">Kinase</keyword>
<dbReference type="Pfam" id="PF03881">
    <property type="entry name" value="Fructosamin_kin"/>
    <property type="match status" value="1"/>
</dbReference>
<evidence type="ECO:0000313" key="3">
    <source>
        <dbReference type="EMBL" id="OGI44217.1"/>
    </source>
</evidence>
<name>A0A1F6TGF2_9PROT</name>
<sequence>MPRWEAIAQAIAAATGAPFAPKQERRAGGGCINRAVVLEGDGRRYFVKLNDVAGLCMFEAETEGLRELAAARAVRVPEPICCGTADGAAYLVLEYLALGRGDQRTQERLGRGLAQMHRVTSQTFGWRRDNTIGSTPQINTPGADWIEFWRRHRLGFQLELAARNGYGGRLQHQGEQLLERLAAFFADYTPVPALLHGDLWGGNAAATGDGEPVIFDPAVYYGDREADLAMTELFGGFSAGFYAAYRESWPLDAGYAVRKTLYNLYHVLNHLNLFGGGYGVQAQQMTETLLGEVR</sequence>
<comment type="similarity">
    <text evidence="1 2">Belongs to the fructosamine kinase family.</text>
</comment>
<dbReference type="SUPFAM" id="SSF56112">
    <property type="entry name" value="Protein kinase-like (PK-like)"/>
    <property type="match status" value="1"/>
</dbReference>
<protein>
    <recommendedName>
        <fullName evidence="5">Fructosamine kinase</fullName>
    </recommendedName>
</protein>
<dbReference type="Proteomes" id="UP000179344">
    <property type="component" value="Unassembled WGS sequence"/>
</dbReference>
<dbReference type="PIRSF" id="PIRSF006221">
    <property type="entry name" value="Ketosamine-3-kinase"/>
    <property type="match status" value="1"/>
</dbReference>
<organism evidence="3 4">
    <name type="scientific">Candidatus Muproteobacteria bacterium RBG_16_65_31</name>
    <dbReference type="NCBI Taxonomy" id="1817759"/>
    <lineage>
        <taxon>Bacteria</taxon>
        <taxon>Pseudomonadati</taxon>
        <taxon>Pseudomonadota</taxon>
        <taxon>Candidatus Muproteobacteria</taxon>
    </lineage>
</organism>
<dbReference type="GO" id="GO:0016301">
    <property type="term" value="F:kinase activity"/>
    <property type="evidence" value="ECO:0007669"/>
    <property type="project" value="UniProtKB-UniRule"/>
</dbReference>
<evidence type="ECO:0008006" key="5">
    <source>
        <dbReference type="Google" id="ProtNLM"/>
    </source>
</evidence>